<dbReference type="Proteomes" id="UP000577419">
    <property type="component" value="Unassembled WGS sequence"/>
</dbReference>
<dbReference type="GO" id="GO:0004475">
    <property type="term" value="F:mannose-1-phosphate guanylyltransferase (GTP) activity"/>
    <property type="evidence" value="ECO:0007669"/>
    <property type="project" value="TreeGrafter"/>
</dbReference>
<dbReference type="InterPro" id="IPR011051">
    <property type="entry name" value="RmlC_Cupin_sf"/>
</dbReference>
<organism evidence="2 3">
    <name type="scientific">Candidatus Iainarchaeum sp</name>
    <dbReference type="NCBI Taxonomy" id="3101447"/>
    <lineage>
        <taxon>Archaea</taxon>
        <taxon>Candidatus Iainarchaeota</taxon>
        <taxon>Candidatus Iainarchaeia</taxon>
        <taxon>Candidatus Iainarchaeales</taxon>
        <taxon>Candidatus Iainarchaeaceae</taxon>
        <taxon>Candidatus Iainarchaeum</taxon>
    </lineage>
</organism>
<dbReference type="Pfam" id="PF01050">
    <property type="entry name" value="MannoseP_isomer"/>
    <property type="match status" value="1"/>
</dbReference>
<dbReference type="GO" id="GO:0009298">
    <property type="term" value="P:GDP-mannose biosynthetic process"/>
    <property type="evidence" value="ECO:0007669"/>
    <property type="project" value="TreeGrafter"/>
</dbReference>
<dbReference type="PANTHER" id="PTHR46390:SF1">
    <property type="entry name" value="MANNOSE-1-PHOSPHATE GUANYLYLTRANSFERASE"/>
    <property type="match status" value="1"/>
</dbReference>
<dbReference type="AlphaFoldDB" id="A0A7J4IZ78"/>
<reference evidence="3" key="1">
    <citation type="journal article" date="2020" name="bioRxiv">
        <title>A rank-normalized archaeal taxonomy based on genome phylogeny resolves widespread incomplete and uneven classifications.</title>
        <authorList>
            <person name="Rinke C."/>
            <person name="Chuvochina M."/>
            <person name="Mussig A.J."/>
            <person name="Chaumeil P.-A."/>
            <person name="Waite D.W."/>
            <person name="Whitman W.B."/>
            <person name="Parks D.H."/>
            <person name="Hugenholtz P."/>
        </authorList>
    </citation>
    <scope>NUCLEOTIDE SEQUENCE [LARGE SCALE GENOMIC DNA]</scope>
</reference>
<dbReference type="InterPro" id="IPR051161">
    <property type="entry name" value="Mannose-6P_isomerase_type2"/>
</dbReference>
<evidence type="ECO:0000313" key="2">
    <source>
        <dbReference type="EMBL" id="HIH08266.1"/>
    </source>
</evidence>
<dbReference type="GO" id="GO:0016853">
    <property type="term" value="F:isomerase activity"/>
    <property type="evidence" value="ECO:0007669"/>
    <property type="project" value="UniProtKB-KW"/>
</dbReference>
<comment type="caution">
    <text evidence="2">The sequence shown here is derived from an EMBL/GenBank/DDBJ whole genome shotgun (WGS) entry which is preliminary data.</text>
</comment>
<name>A0A7J4IZ78_9ARCH</name>
<evidence type="ECO:0000313" key="3">
    <source>
        <dbReference type="Proteomes" id="UP000577419"/>
    </source>
</evidence>
<dbReference type="PANTHER" id="PTHR46390">
    <property type="entry name" value="MANNOSE-1-PHOSPHATE GUANYLYLTRANSFERASE"/>
    <property type="match status" value="1"/>
</dbReference>
<feature type="domain" description="Mannose-6-phosphate isomerase type II C-terminal" evidence="1">
    <location>
        <begin position="4"/>
        <end position="112"/>
    </location>
</feature>
<dbReference type="Gene3D" id="2.60.120.10">
    <property type="entry name" value="Jelly Rolls"/>
    <property type="match status" value="1"/>
</dbReference>
<dbReference type="InterPro" id="IPR001538">
    <property type="entry name" value="Man6P_isomerase-2_C"/>
</dbReference>
<sequence length="122" mass="14316">MKKLHKDFLHVRKPWGSFSQYCKEKKVTVKILEVKAGESLSLQYHKLRDELWLPLDSGFVAEVDERIIHARIGEPIFVPRKSRHRLSAKKKARVLEIAFGKFDEKDIVRLEDKYGRKGTTKI</sequence>
<protein>
    <submittedName>
        <fullName evidence="2">Mannose-6-phosphate isomerase</fullName>
    </submittedName>
</protein>
<gene>
    <name evidence="2" type="ORF">HA237_02760</name>
</gene>
<dbReference type="SUPFAM" id="SSF51182">
    <property type="entry name" value="RmlC-like cupins"/>
    <property type="match status" value="1"/>
</dbReference>
<accession>A0A7J4IZ78</accession>
<dbReference type="InterPro" id="IPR014710">
    <property type="entry name" value="RmlC-like_jellyroll"/>
</dbReference>
<dbReference type="EMBL" id="DUFG01000015">
    <property type="protein sequence ID" value="HIH08266.1"/>
    <property type="molecule type" value="Genomic_DNA"/>
</dbReference>
<keyword evidence="2" id="KW-0413">Isomerase</keyword>
<proteinExistence type="predicted"/>
<dbReference type="GO" id="GO:0005976">
    <property type="term" value="P:polysaccharide metabolic process"/>
    <property type="evidence" value="ECO:0007669"/>
    <property type="project" value="InterPro"/>
</dbReference>
<evidence type="ECO:0000259" key="1">
    <source>
        <dbReference type="Pfam" id="PF01050"/>
    </source>
</evidence>